<protein>
    <submittedName>
        <fullName evidence="1">Uncharacterized protein</fullName>
    </submittedName>
</protein>
<gene>
    <name evidence="1" type="ORF">BV22DRAFT_1124709</name>
</gene>
<evidence type="ECO:0000313" key="1">
    <source>
        <dbReference type="EMBL" id="KAH7930677.1"/>
    </source>
</evidence>
<dbReference type="EMBL" id="MU266330">
    <property type="protein sequence ID" value="KAH7930677.1"/>
    <property type="molecule type" value="Genomic_DNA"/>
</dbReference>
<comment type="caution">
    <text evidence="1">The sequence shown here is derived from an EMBL/GenBank/DDBJ whole genome shotgun (WGS) entry which is preliminary data.</text>
</comment>
<reference evidence="1" key="1">
    <citation type="journal article" date="2021" name="New Phytol.">
        <title>Evolutionary innovations through gain and loss of genes in the ectomycorrhizal Boletales.</title>
        <authorList>
            <person name="Wu G."/>
            <person name="Miyauchi S."/>
            <person name="Morin E."/>
            <person name="Kuo A."/>
            <person name="Drula E."/>
            <person name="Varga T."/>
            <person name="Kohler A."/>
            <person name="Feng B."/>
            <person name="Cao Y."/>
            <person name="Lipzen A."/>
            <person name="Daum C."/>
            <person name="Hundley H."/>
            <person name="Pangilinan J."/>
            <person name="Johnson J."/>
            <person name="Barry K."/>
            <person name="LaButti K."/>
            <person name="Ng V."/>
            <person name="Ahrendt S."/>
            <person name="Min B."/>
            <person name="Choi I.G."/>
            <person name="Park H."/>
            <person name="Plett J.M."/>
            <person name="Magnuson J."/>
            <person name="Spatafora J.W."/>
            <person name="Nagy L.G."/>
            <person name="Henrissat B."/>
            <person name="Grigoriev I.V."/>
            <person name="Yang Z.L."/>
            <person name="Xu J."/>
            <person name="Martin F.M."/>
        </authorList>
    </citation>
    <scope>NUCLEOTIDE SEQUENCE</scope>
    <source>
        <strain evidence="1">KUC20120723A-06</strain>
    </source>
</reference>
<sequence length="848" mass="91611">MGIEASRPPPVVATPTIVVTVASETDCDRGADEPATVEEDVSPVHSAAKDKPANGPVAALLSFNKATTHECKATVSAPSCNLVLESHLVDSPRRSGSPSREITSQQFSKSIDTVLPSNVTLSYSQEVESSIIMKESSNISPVDSVNIGSGLIKTPNPELHRVPGVLTEPARPSDDKPTEPVPDPADTTVESMDISNSSVPSIIIPASFEPVELAESIETVEPPLLVEPIPISNINFTASASSSPQAHTDVLSDIVTPSQDQTATEEHPIPTVPVLSSNVSPVSASIDFVLATSTNDSTPEHTEIPQAATYAEATNLAARYPKLASEILVSPLRRAHHADTDVVSEDQGYPKQEKEEITRAPRRHHRGQSKGNRRESQQNLVDRSKRRVQERPPQRPVRHEAIAATAPPPRAKADVVHAAPKVPIHTSDKPNWAVAPPPPATVERAPSLQTNRHGVAGRPPRRSHGHRGRGDRRESQDRARRDSGPTVDKRSRDVTPERPKKRAGPATAAPVQPSSTSQDNTRIPAPTRHNTNEARDAADQLPAAVRRASYTETSGQRTSNADALLTKLFRQAMDMDSGSKEPKRPSERHSNTTRIDKKMGPSAHLVAGEPSVAPPSSDHPQADPSVNSSRIPSTGFSFRAAPEQHAAMLNEFKPSVQLSLPSVPNSRTSNPTRKPRIMDQALQHNGYVDPFRPPMDTLAMHKASSDRLRALNRVLDRGSPDAAIDISTLSRNPAYRPESVMYANGAISASRPVDLERTMQSMAIASGRPVPRPFSGGAGQMGAPSLMEEQMFHRGGGVMRDVGPSGTGYGQHHTTLPPYPVGAQARSERKFRRQSSEMPMDRMSWSRY</sequence>
<keyword evidence="2" id="KW-1185">Reference proteome</keyword>
<evidence type="ECO:0000313" key="2">
    <source>
        <dbReference type="Proteomes" id="UP000790709"/>
    </source>
</evidence>
<dbReference type="Proteomes" id="UP000790709">
    <property type="component" value="Unassembled WGS sequence"/>
</dbReference>
<name>A0ACB8C142_9AGAM</name>
<proteinExistence type="predicted"/>
<accession>A0ACB8C142</accession>
<organism evidence="1 2">
    <name type="scientific">Leucogyrophana mollusca</name>
    <dbReference type="NCBI Taxonomy" id="85980"/>
    <lineage>
        <taxon>Eukaryota</taxon>
        <taxon>Fungi</taxon>
        <taxon>Dikarya</taxon>
        <taxon>Basidiomycota</taxon>
        <taxon>Agaricomycotina</taxon>
        <taxon>Agaricomycetes</taxon>
        <taxon>Agaricomycetidae</taxon>
        <taxon>Boletales</taxon>
        <taxon>Boletales incertae sedis</taxon>
        <taxon>Leucogyrophana</taxon>
    </lineage>
</organism>